<feature type="transmembrane region" description="Helical" evidence="2">
    <location>
        <begin position="49"/>
        <end position="70"/>
    </location>
</feature>
<gene>
    <name evidence="3" type="ORF">HXX02_14430</name>
</gene>
<organism evidence="3 4">
    <name type="scientific">Microbulbifer elongatus</name>
    <dbReference type="NCBI Taxonomy" id="86173"/>
    <lineage>
        <taxon>Bacteria</taxon>
        <taxon>Pseudomonadati</taxon>
        <taxon>Pseudomonadota</taxon>
        <taxon>Gammaproteobacteria</taxon>
        <taxon>Cellvibrionales</taxon>
        <taxon>Microbulbiferaceae</taxon>
        <taxon>Microbulbifer</taxon>
    </lineage>
</organism>
<evidence type="ECO:0000313" key="3">
    <source>
        <dbReference type="EMBL" id="MCQ3830633.1"/>
    </source>
</evidence>
<dbReference type="Proteomes" id="UP001205566">
    <property type="component" value="Unassembled WGS sequence"/>
</dbReference>
<evidence type="ECO:0000256" key="2">
    <source>
        <dbReference type="SAM" id="Phobius"/>
    </source>
</evidence>
<keyword evidence="2" id="KW-0812">Transmembrane</keyword>
<name>A0ABT1P3D7_9GAMM</name>
<protein>
    <submittedName>
        <fullName evidence="3">DUF4381 domain-containing protein</fullName>
    </submittedName>
</protein>
<dbReference type="EMBL" id="JACASI010000037">
    <property type="protein sequence ID" value="MCQ3830633.1"/>
    <property type="molecule type" value="Genomic_DNA"/>
</dbReference>
<dbReference type="InterPro" id="IPR025489">
    <property type="entry name" value="DUF4381"/>
</dbReference>
<reference evidence="3" key="1">
    <citation type="thesis" date="2020" institute="Technische Universitat Dresden" country="Dresden, Germany">
        <title>The Agarolytic System of Microbulbifer elongatus PORT2, Isolated from Batu Karas, Pangandaran West Java Indonesia.</title>
        <authorList>
            <person name="Anggraeni S.R."/>
        </authorList>
    </citation>
    <scope>NUCLEOTIDE SEQUENCE</scope>
    <source>
        <strain evidence="3">PORT2</strain>
    </source>
</reference>
<keyword evidence="2" id="KW-1133">Transmembrane helix</keyword>
<feature type="region of interest" description="Disordered" evidence="1">
    <location>
        <begin position="175"/>
        <end position="196"/>
    </location>
</feature>
<proteinExistence type="predicted"/>
<feature type="compositionally biased region" description="Low complexity" evidence="1">
    <location>
        <begin position="177"/>
        <end position="196"/>
    </location>
</feature>
<keyword evidence="4" id="KW-1185">Reference proteome</keyword>
<sequence>MKSAGLFNKQVTPPQPQPQLTPEMQQLLEQLRDIHEPAPIGWWPLAPGWWILAGIIIALVVAGFWLFRYLRRQRQKKMYRVEGVRLLNELDLQQPRVVEAINVLLKRVAVVTFGRAKCGPLTGERWIEFLRTTADTPMPEPVHRVILQSLYSAKDPDQQDLTALREYAKDWVRTHQVQENPQSQAEQQQTPEAEHV</sequence>
<dbReference type="RefSeq" id="WP_255875555.1">
    <property type="nucleotide sequence ID" value="NZ_JACASI010000037.1"/>
</dbReference>
<keyword evidence="2" id="KW-0472">Membrane</keyword>
<comment type="caution">
    <text evidence="3">The sequence shown here is derived from an EMBL/GenBank/DDBJ whole genome shotgun (WGS) entry which is preliminary data.</text>
</comment>
<evidence type="ECO:0000256" key="1">
    <source>
        <dbReference type="SAM" id="MobiDB-lite"/>
    </source>
</evidence>
<evidence type="ECO:0000313" key="4">
    <source>
        <dbReference type="Proteomes" id="UP001205566"/>
    </source>
</evidence>
<dbReference type="Pfam" id="PF14316">
    <property type="entry name" value="DUF4381"/>
    <property type="match status" value="1"/>
</dbReference>
<accession>A0ABT1P3D7</accession>